<gene>
    <name evidence="1" type="ORF">H8S45_15255</name>
</gene>
<dbReference type="RefSeq" id="WP_186950492.1">
    <property type="nucleotide sequence ID" value="NZ_JACOPL010000031.1"/>
</dbReference>
<protein>
    <submittedName>
        <fullName evidence="1">Uncharacterized protein</fullName>
    </submittedName>
</protein>
<evidence type="ECO:0000313" key="2">
    <source>
        <dbReference type="Proteomes" id="UP000606499"/>
    </source>
</evidence>
<keyword evidence="2" id="KW-1185">Reference proteome</keyword>
<comment type="caution">
    <text evidence="1">The sequence shown here is derived from an EMBL/GenBank/DDBJ whole genome shotgun (WGS) entry which is preliminary data.</text>
</comment>
<evidence type="ECO:0000313" key="1">
    <source>
        <dbReference type="EMBL" id="MBC5726800.1"/>
    </source>
</evidence>
<accession>A0A923LWQ2</accession>
<proteinExistence type="predicted"/>
<reference evidence="1" key="1">
    <citation type="submission" date="2020-08" db="EMBL/GenBank/DDBJ databases">
        <title>Genome public.</title>
        <authorList>
            <person name="Liu C."/>
            <person name="Sun Q."/>
        </authorList>
    </citation>
    <scope>NUCLEOTIDE SEQUENCE</scope>
    <source>
        <strain evidence="1">NSJ-28</strain>
    </source>
</reference>
<name>A0A923LWQ2_9FIRM</name>
<organism evidence="1 2">
    <name type="scientific">Agathobaculum faecis</name>
    <dbReference type="NCBI Taxonomy" id="2763013"/>
    <lineage>
        <taxon>Bacteria</taxon>
        <taxon>Bacillati</taxon>
        <taxon>Bacillota</taxon>
        <taxon>Clostridia</taxon>
        <taxon>Eubacteriales</taxon>
        <taxon>Butyricicoccaceae</taxon>
        <taxon>Agathobaculum</taxon>
    </lineage>
</organism>
<dbReference type="Proteomes" id="UP000606499">
    <property type="component" value="Unassembled WGS sequence"/>
</dbReference>
<dbReference type="AlphaFoldDB" id="A0A923LWQ2"/>
<sequence length="109" mass="12609">MKSSFKGFDKLQKELKRMQRNVNKTMREFNGDVPLEKLLTTAFIAKHTAFNNYENWLSNGGFVFETQEEYNNLDETALDSYVRDSTCFQSWKEMLDAAASEAITASLDF</sequence>
<dbReference type="EMBL" id="JACOPL010000031">
    <property type="protein sequence ID" value="MBC5726800.1"/>
    <property type="molecule type" value="Genomic_DNA"/>
</dbReference>